<gene>
    <name evidence="1" type="ORF">E2562_020450</name>
</gene>
<name>A0A6G1D4J9_9ORYZ</name>
<dbReference type="EMBL" id="SPHZ02000007">
    <property type="protein sequence ID" value="KAF0907678.1"/>
    <property type="molecule type" value="Genomic_DNA"/>
</dbReference>
<proteinExistence type="predicted"/>
<evidence type="ECO:0000313" key="2">
    <source>
        <dbReference type="Proteomes" id="UP000479710"/>
    </source>
</evidence>
<evidence type="ECO:0000313" key="1">
    <source>
        <dbReference type="EMBL" id="KAF0907678.1"/>
    </source>
</evidence>
<comment type="caution">
    <text evidence="1">The sequence shown here is derived from an EMBL/GenBank/DDBJ whole genome shotgun (WGS) entry which is preliminary data.</text>
</comment>
<sequence length="59" mass="6383">MGCPRSPPPVTRRLDLSRAILEVVTALARRPQHRENLAGSSLPSAALLPYGAILPRLLL</sequence>
<organism evidence="1 2">
    <name type="scientific">Oryza meyeriana var. granulata</name>
    <dbReference type="NCBI Taxonomy" id="110450"/>
    <lineage>
        <taxon>Eukaryota</taxon>
        <taxon>Viridiplantae</taxon>
        <taxon>Streptophyta</taxon>
        <taxon>Embryophyta</taxon>
        <taxon>Tracheophyta</taxon>
        <taxon>Spermatophyta</taxon>
        <taxon>Magnoliopsida</taxon>
        <taxon>Liliopsida</taxon>
        <taxon>Poales</taxon>
        <taxon>Poaceae</taxon>
        <taxon>BOP clade</taxon>
        <taxon>Oryzoideae</taxon>
        <taxon>Oryzeae</taxon>
        <taxon>Oryzinae</taxon>
        <taxon>Oryza</taxon>
        <taxon>Oryza meyeriana</taxon>
    </lineage>
</organism>
<protein>
    <submittedName>
        <fullName evidence="1">Uncharacterized protein</fullName>
    </submittedName>
</protein>
<accession>A0A6G1D4J9</accession>
<dbReference type="AlphaFoldDB" id="A0A6G1D4J9"/>
<keyword evidence="2" id="KW-1185">Reference proteome</keyword>
<reference evidence="1 2" key="1">
    <citation type="submission" date="2019-11" db="EMBL/GenBank/DDBJ databases">
        <title>Whole genome sequence of Oryza granulata.</title>
        <authorList>
            <person name="Li W."/>
        </authorList>
    </citation>
    <scope>NUCLEOTIDE SEQUENCE [LARGE SCALE GENOMIC DNA]</scope>
    <source>
        <strain evidence="2">cv. Menghai</strain>
        <tissue evidence="1">Leaf</tissue>
    </source>
</reference>
<dbReference type="Proteomes" id="UP000479710">
    <property type="component" value="Unassembled WGS sequence"/>
</dbReference>